<dbReference type="PANTHER" id="PTHR24276">
    <property type="entry name" value="POLYSERASE-RELATED"/>
    <property type="match status" value="1"/>
</dbReference>
<feature type="domain" description="Peptidase S1" evidence="7">
    <location>
        <begin position="24"/>
        <end position="249"/>
    </location>
</feature>
<name>A0A2H1V0M7_SPOFR</name>
<dbReference type="CDD" id="cd00190">
    <property type="entry name" value="Tryp_SPc"/>
    <property type="match status" value="1"/>
</dbReference>
<proteinExistence type="inferred from homology"/>
<reference evidence="8" key="1">
    <citation type="submission" date="2016-07" db="EMBL/GenBank/DDBJ databases">
        <authorList>
            <person name="Bretaudeau A."/>
        </authorList>
    </citation>
    <scope>NUCLEOTIDE SEQUENCE</scope>
    <source>
        <strain evidence="8">Rice</strain>
        <tissue evidence="8">Whole body</tissue>
    </source>
</reference>
<sequence>MRIIVLFAVCFAATAASSNSPQRIVGGNPTTHDQYPNVVALLGVHEWLWHTQVCGGVILNFRSVLTAAHCPINDRVGLWRIRYESNVWNEGPLNGVTGIIVHPDFRQGDRLHDIAILRSDDLLNHRHGNPIPGPEYILPDDTKLVAVGWDASWQSESEQLRHSEVTKVNEKLCGAQYEDSDIVINEYTLCTSNPITDGPEHCEGDSGGPLFDNDVLVGISTFGNKCDGTNLPRIYTRLASHKEWIDWNM</sequence>
<dbReference type="AlphaFoldDB" id="A0A2H1V0M7"/>
<evidence type="ECO:0000313" key="8">
    <source>
        <dbReference type="EMBL" id="SOQ34398.1"/>
    </source>
</evidence>
<protein>
    <submittedName>
        <fullName evidence="8">SFRICE017772.2</fullName>
    </submittedName>
</protein>
<keyword evidence="5" id="KW-1015">Disulfide bond</keyword>
<keyword evidence="4" id="KW-0720">Serine protease</keyword>
<organism evidence="8">
    <name type="scientific">Spodoptera frugiperda</name>
    <name type="common">Fall armyworm</name>
    <dbReference type="NCBI Taxonomy" id="7108"/>
    <lineage>
        <taxon>Eukaryota</taxon>
        <taxon>Metazoa</taxon>
        <taxon>Ecdysozoa</taxon>
        <taxon>Arthropoda</taxon>
        <taxon>Hexapoda</taxon>
        <taxon>Insecta</taxon>
        <taxon>Pterygota</taxon>
        <taxon>Neoptera</taxon>
        <taxon>Endopterygota</taxon>
        <taxon>Lepidoptera</taxon>
        <taxon>Glossata</taxon>
        <taxon>Ditrysia</taxon>
        <taxon>Noctuoidea</taxon>
        <taxon>Noctuidae</taxon>
        <taxon>Amphipyrinae</taxon>
        <taxon>Spodoptera</taxon>
    </lineage>
</organism>
<dbReference type="InterPro" id="IPR009003">
    <property type="entry name" value="Peptidase_S1_PA"/>
</dbReference>
<evidence type="ECO:0000256" key="3">
    <source>
        <dbReference type="ARBA" id="ARBA00022801"/>
    </source>
</evidence>
<dbReference type="SMART" id="SM00020">
    <property type="entry name" value="Tryp_SPc"/>
    <property type="match status" value="1"/>
</dbReference>
<evidence type="ECO:0000256" key="1">
    <source>
        <dbReference type="ARBA" id="ARBA00007664"/>
    </source>
</evidence>
<dbReference type="InterPro" id="IPR043504">
    <property type="entry name" value="Peptidase_S1_PA_chymotrypsin"/>
</dbReference>
<evidence type="ECO:0000259" key="7">
    <source>
        <dbReference type="PROSITE" id="PS50240"/>
    </source>
</evidence>
<evidence type="ECO:0000256" key="5">
    <source>
        <dbReference type="ARBA" id="ARBA00023157"/>
    </source>
</evidence>
<dbReference type="PRINTS" id="PR00722">
    <property type="entry name" value="CHYMOTRYPSIN"/>
</dbReference>
<evidence type="ECO:0000256" key="2">
    <source>
        <dbReference type="ARBA" id="ARBA00022670"/>
    </source>
</evidence>
<keyword evidence="3" id="KW-0378">Hydrolase</keyword>
<gene>
    <name evidence="8" type="primary">SFRICE017772.2</name>
    <name evidence="8" type="ORF">SFRICE_017772.2</name>
</gene>
<keyword evidence="6" id="KW-0732">Signal</keyword>
<evidence type="ECO:0000256" key="6">
    <source>
        <dbReference type="SAM" id="SignalP"/>
    </source>
</evidence>
<comment type="similarity">
    <text evidence="1">Belongs to the peptidase S1 family.</text>
</comment>
<dbReference type="PROSITE" id="PS50240">
    <property type="entry name" value="TRYPSIN_DOM"/>
    <property type="match status" value="1"/>
</dbReference>
<dbReference type="InterPro" id="IPR050430">
    <property type="entry name" value="Peptidase_S1"/>
</dbReference>
<accession>A0A2H1V0M7</accession>
<dbReference type="PROSITE" id="PS00134">
    <property type="entry name" value="TRYPSIN_HIS"/>
    <property type="match status" value="1"/>
</dbReference>
<dbReference type="Pfam" id="PF00089">
    <property type="entry name" value="Trypsin"/>
    <property type="match status" value="1"/>
</dbReference>
<dbReference type="PANTHER" id="PTHR24276:SF98">
    <property type="entry name" value="FI18310P1-RELATED"/>
    <property type="match status" value="1"/>
</dbReference>
<dbReference type="GO" id="GO:0006508">
    <property type="term" value="P:proteolysis"/>
    <property type="evidence" value="ECO:0007669"/>
    <property type="project" value="UniProtKB-KW"/>
</dbReference>
<feature type="signal peptide" evidence="6">
    <location>
        <begin position="1"/>
        <end position="16"/>
    </location>
</feature>
<dbReference type="InterPro" id="IPR001314">
    <property type="entry name" value="Peptidase_S1A"/>
</dbReference>
<dbReference type="Gene3D" id="2.40.10.10">
    <property type="entry name" value="Trypsin-like serine proteases"/>
    <property type="match status" value="1"/>
</dbReference>
<dbReference type="InterPro" id="IPR001254">
    <property type="entry name" value="Trypsin_dom"/>
</dbReference>
<dbReference type="EMBL" id="ODYU01000133">
    <property type="protein sequence ID" value="SOQ34398.1"/>
    <property type="molecule type" value="Genomic_DNA"/>
</dbReference>
<dbReference type="GO" id="GO:0004252">
    <property type="term" value="F:serine-type endopeptidase activity"/>
    <property type="evidence" value="ECO:0007669"/>
    <property type="project" value="InterPro"/>
</dbReference>
<feature type="chain" id="PRO_5013547364" evidence="6">
    <location>
        <begin position="17"/>
        <end position="249"/>
    </location>
</feature>
<evidence type="ECO:0000256" key="4">
    <source>
        <dbReference type="ARBA" id="ARBA00022825"/>
    </source>
</evidence>
<keyword evidence="2" id="KW-0645">Protease</keyword>
<dbReference type="SUPFAM" id="SSF50494">
    <property type="entry name" value="Trypsin-like serine proteases"/>
    <property type="match status" value="1"/>
</dbReference>
<dbReference type="InterPro" id="IPR018114">
    <property type="entry name" value="TRYPSIN_HIS"/>
</dbReference>